<gene>
    <name evidence="3" type="ORF">A2519_12900</name>
</gene>
<dbReference type="GO" id="GO:0098797">
    <property type="term" value="C:plasma membrane protein complex"/>
    <property type="evidence" value="ECO:0007669"/>
    <property type="project" value="TreeGrafter"/>
</dbReference>
<evidence type="ECO:0000313" key="4">
    <source>
        <dbReference type="Proteomes" id="UP000179243"/>
    </source>
</evidence>
<reference evidence="3 4" key="1">
    <citation type="journal article" date="2016" name="Nat. Commun.">
        <title>Thousands of microbial genomes shed light on interconnected biogeochemical processes in an aquifer system.</title>
        <authorList>
            <person name="Anantharaman K."/>
            <person name="Brown C.T."/>
            <person name="Hug L.A."/>
            <person name="Sharon I."/>
            <person name="Castelle C.J."/>
            <person name="Probst A.J."/>
            <person name="Thomas B.C."/>
            <person name="Singh A."/>
            <person name="Wilkins M.J."/>
            <person name="Karaoz U."/>
            <person name="Brodie E.L."/>
            <person name="Williams K.H."/>
            <person name="Hubbard S.S."/>
            <person name="Banfield J.F."/>
        </authorList>
    </citation>
    <scope>NUCLEOTIDE SEQUENCE [LARGE SCALE GENOMIC DNA]</scope>
</reference>
<dbReference type="PANTHER" id="PTHR33446:SF2">
    <property type="entry name" value="PROTEIN TONB"/>
    <property type="match status" value="1"/>
</dbReference>
<keyword evidence="1" id="KW-0472">Membrane</keyword>
<proteinExistence type="predicted"/>
<evidence type="ECO:0000256" key="1">
    <source>
        <dbReference type="SAM" id="Phobius"/>
    </source>
</evidence>
<dbReference type="Proteomes" id="UP000179243">
    <property type="component" value="Unassembled WGS sequence"/>
</dbReference>
<feature type="domain" description="TonB C-terminal" evidence="2">
    <location>
        <begin position="160"/>
        <end position="250"/>
    </location>
</feature>
<dbReference type="SUPFAM" id="SSF74653">
    <property type="entry name" value="TolA/TonB C-terminal domain"/>
    <property type="match status" value="1"/>
</dbReference>
<protein>
    <recommendedName>
        <fullName evidence="2">TonB C-terminal domain-containing protein</fullName>
    </recommendedName>
</protein>
<dbReference type="AlphaFoldDB" id="A0A1F7F463"/>
<dbReference type="GO" id="GO:0031992">
    <property type="term" value="F:energy transducer activity"/>
    <property type="evidence" value="ECO:0007669"/>
    <property type="project" value="TreeGrafter"/>
</dbReference>
<evidence type="ECO:0000313" key="3">
    <source>
        <dbReference type="EMBL" id="OGK01296.1"/>
    </source>
</evidence>
<sequence>MERSDDLYLKSLETYVQPAPAGAEGLFPLLLCGTLFMFLCVGWGLGKVTLSMNTPAELVRKIKVSFNLEDQVERKKPKKAIDLTKKPILKQKENVVVKQIEPAPVRQVYGVRRVYSVGLGSGGPSSDAIVSKLGNTLDKDPDTLTATERDLKGPLASITTITAMPQLLTTVKPVYTDEMKKNGVQGVVSAKLLIDIDGLVKQVQIINDLGFGTRESALEAFKKLAFKPALQGTSAVAVWIVMKFRFVLQE</sequence>
<name>A0A1F7F463_UNCRA</name>
<accession>A0A1F7F463</accession>
<dbReference type="GO" id="GO:0055085">
    <property type="term" value="P:transmembrane transport"/>
    <property type="evidence" value="ECO:0007669"/>
    <property type="project" value="InterPro"/>
</dbReference>
<feature type="transmembrane region" description="Helical" evidence="1">
    <location>
        <begin position="25"/>
        <end position="45"/>
    </location>
</feature>
<evidence type="ECO:0000259" key="2">
    <source>
        <dbReference type="PROSITE" id="PS52015"/>
    </source>
</evidence>
<dbReference type="Pfam" id="PF03544">
    <property type="entry name" value="TonB_C"/>
    <property type="match status" value="1"/>
</dbReference>
<dbReference type="InterPro" id="IPR037682">
    <property type="entry name" value="TonB_C"/>
</dbReference>
<keyword evidence="1" id="KW-0812">Transmembrane</keyword>
<keyword evidence="1" id="KW-1133">Transmembrane helix</keyword>
<dbReference type="EMBL" id="MFYX01000127">
    <property type="protein sequence ID" value="OGK01296.1"/>
    <property type="molecule type" value="Genomic_DNA"/>
</dbReference>
<dbReference type="PANTHER" id="PTHR33446">
    <property type="entry name" value="PROTEIN TONB-RELATED"/>
    <property type="match status" value="1"/>
</dbReference>
<organism evidence="3 4">
    <name type="scientific">Candidatus Raymondbacteria bacterium RIFOXYD12_FULL_49_13</name>
    <dbReference type="NCBI Taxonomy" id="1817890"/>
    <lineage>
        <taxon>Bacteria</taxon>
        <taxon>Raymondiibacteriota</taxon>
    </lineage>
</organism>
<dbReference type="Gene3D" id="3.30.1150.10">
    <property type="match status" value="1"/>
</dbReference>
<dbReference type="InterPro" id="IPR051045">
    <property type="entry name" value="TonB-dependent_transducer"/>
</dbReference>
<comment type="caution">
    <text evidence="3">The sequence shown here is derived from an EMBL/GenBank/DDBJ whole genome shotgun (WGS) entry which is preliminary data.</text>
</comment>
<dbReference type="PROSITE" id="PS52015">
    <property type="entry name" value="TONB_CTD"/>
    <property type="match status" value="1"/>
</dbReference>